<keyword evidence="2" id="KW-1133">Transmembrane helix</keyword>
<evidence type="ECO:0000313" key="4">
    <source>
        <dbReference type="Proteomes" id="UP000832097"/>
    </source>
</evidence>
<evidence type="ECO:0000256" key="2">
    <source>
        <dbReference type="SAM" id="Phobius"/>
    </source>
</evidence>
<dbReference type="Proteomes" id="UP000832097">
    <property type="component" value="Chromosome"/>
</dbReference>
<keyword evidence="2" id="KW-0472">Membrane</keyword>
<keyword evidence="4" id="KW-1185">Reference proteome</keyword>
<keyword evidence="2" id="KW-0812">Transmembrane</keyword>
<dbReference type="EMBL" id="CP094528">
    <property type="protein sequence ID" value="UOE43936.1"/>
    <property type="molecule type" value="Genomic_DNA"/>
</dbReference>
<organism evidence="3 4">
    <name type="scientific">Agromyces larvae</name>
    <dbReference type="NCBI Taxonomy" id="2929802"/>
    <lineage>
        <taxon>Bacteria</taxon>
        <taxon>Bacillati</taxon>
        <taxon>Actinomycetota</taxon>
        <taxon>Actinomycetes</taxon>
        <taxon>Micrococcales</taxon>
        <taxon>Microbacteriaceae</taxon>
        <taxon>Agromyces</taxon>
    </lineage>
</organism>
<evidence type="ECO:0000313" key="3">
    <source>
        <dbReference type="EMBL" id="UOE43936.1"/>
    </source>
</evidence>
<feature type="compositionally biased region" description="Low complexity" evidence="1">
    <location>
        <begin position="166"/>
        <end position="194"/>
    </location>
</feature>
<dbReference type="Pfam" id="PF18936">
    <property type="entry name" value="DUF5684"/>
    <property type="match status" value="1"/>
</dbReference>
<protein>
    <submittedName>
        <fullName evidence="3">DUF5684 domain-containing protein</fullName>
    </submittedName>
</protein>
<gene>
    <name evidence="3" type="ORF">MTO99_17510</name>
</gene>
<dbReference type="RefSeq" id="WP_243555369.1">
    <property type="nucleotide sequence ID" value="NZ_CP094528.1"/>
</dbReference>
<feature type="transmembrane region" description="Helical" evidence="2">
    <location>
        <begin position="72"/>
        <end position="93"/>
    </location>
</feature>
<proteinExistence type="predicted"/>
<feature type="transmembrane region" description="Helical" evidence="2">
    <location>
        <begin position="105"/>
        <end position="124"/>
    </location>
</feature>
<feature type="transmembrane region" description="Helical" evidence="2">
    <location>
        <begin position="12"/>
        <end position="34"/>
    </location>
</feature>
<feature type="compositionally biased region" description="Pro residues" evidence="1">
    <location>
        <begin position="296"/>
        <end position="306"/>
    </location>
</feature>
<dbReference type="InterPro" id="IPR043739">
    <property type="entry name" value="DUF5684"/>
</dbReference>
<sequence>MTHIAAVDAFAVSMGIFVFVWAFVGFVLVATYVATGVLLSKVFRATGQPGWPAWVPVYGTWKLLETGGQRGWLALLSFVPVANVVSAVFLIIAVHKINEGFGKGVGHTVLYVSLPFVWMVLIGFGGAPWRGLQPAGAAAFPGHPGQAYPQPASPQPFGYQAQPAALPQAPTVPQAQPAYQPTTPQAQPAYQPQQPAYPPYAQPQHHAAAPQPPAYPPYAQAQAPQPQPQPGYPPYAQPQAQPQPAPQPPQPAAQPEQLAPQPPQPAAQPEQLAAQPQQPGYQPQPPQPGAGTPASYPTPPTPTPPA</sequence>
<feature type="compositionally biased region" description="Pro residues" evidence="1">
    <location>
        <begin position="225"/>
        <end position="252"/>
    </location>
</feature>
<dbReference type="PRINTS" id="PR01217">
    <property type="entry name" value="PRICHEXTENSN"/>
</dbReference>
<name>A0ABY4C1C5_9MICO</name>
<feature type="region of interest" description="Disordered" evidence="1">
    <location>
        <begin position="142"/>
        <end position="161"/>
    </location>
</feature>
<feature type="compositionally biased region" description="Low complexity" evidence="1">
    <location>
        <begin position="267"/>
        <end position="281"/>
    </location>
</feature>
<reference evidence="3 4" key="1">
    <citation type="submission" date="2022-03" db="EMBL/GenBank/DDBJ databases">
        <title>Mucilaginibacter sp. isolated from the gut of Protaetia brevitarsis seulensis larvae.</title>
        <authorList>
            <person name="Won M."/>
            <person name="Kim S.-J."/>
            <person name="Kwon S.-W."/>
        </authorList>
    </citation>
    <scope>NUCLEOTIDE SEQUENCE [LARGE SCALE GENOMIC DNA]</scope>
    <source>
        <strain evidence="3 4">CFWR-12</strain>
    </source>
</reference>
<feature type="region of interest" description="Disordered" evidence="1">
    <location>
        <begin position="166"/>
        <end position="306"/>
    </location>
</feature>
<evidence type="ECO:0000256" key="1">
    <source>
        <dbReference type="SAM" id="MobiDB-lite"/>
    </source>
</evidence>
<accession>A0ABY4C1C5</accession>